<organism evidence="1 2">
    <name type="scientific">Mycolicibacterium iranicum</name>
    <name type="common">Mycobacterium iranicum</name>
    <dbReference type="NCBI Taxonomy" id="912594"/>
    <lineage>
        <taxon>Bacteria</taxon>
        <taxon>Bacillati</taxon>
        <taxon>Actinomycetota</taxon>
        <taxon>Actinomycetes</taxon>
        <taxon>Mycobacteriales</taxon>
        <taxon>Mycobacteriaceae</taxon>
        <taxon>Mycolicibacterium</taxon>
    </lineage>
</organism>
<gene>
    <name evidence="1" type="ORF">OY187_27785</name>
</gene>
<evidence type="ECO:0000313" key="1">
    <source>
        <dbReference type="EMBL" id="MCZ0731860.1"/>
    </source>
</evidence>
<evidence type="ECO:0000313" key="2">
    <source>
        <dbReference type="Proteomes" id="UP001084650"/>
    </source>
</evidence>
<protein>
    <submittedName>
        <fullName evidence="1">Uncharacterized protein</fullName>
    </submittedName>
</protein>
<comment type="caution">
    <text evidence="1">The sequence shown here is derived from an EMBL/GenBank/DDBJ whole genome shotgun (WGS) entry which is preliminary data.</text>
</comment>
<proteinExistence type="predicted"/>
<dbReference type="EMBL" id="JAPQYE010000022">
    <property type="protein sequence ID" value="MCZ0731860.1"/>
    <property type="molecule type" value="Genomic_DNA"/>
</dbReference>
<reference evidence="1" key="1">
    <citation type="submission" date="2022-12" db="EMBL/GenBank/DDBJ databases">
        <title>Whole genome sequence of Mycolicibacterium iranicum strain SBH312.</title>
        <authorList>
            <person name="Jani J."/>
            <person name="Arifin Mustapha Z."/>
            <person name="Ahmed K."/>
            <person name="Kai Ling C."/>
        </authorList>
    </citation>
    <scope>NUCLEOTIDE SEQUENCE</scope>
    <source>
        <strain evidence="1">SBH312</strain>
    </source>
</reference>
<accession>A0ABT4HNU5</accession>
<name>A0ABT4HNU5_MYCIR</name>
<dbReference type="Proteomes" id="UP001084650">
    <property type="component" value="Unassembled WGS sequence"/>
</dbReference>
<sequence length="228" mass="25322">MTAEQHIDAMNLPNPAVGSMVDQREAMNLVIDRFMADYVRNTGNFHHLLLSPIIKEIRHARYRLAEATRRTFASDIEESEMLGGQYISDATAVTGLIGHTVDPRGSDGLPVNVPIAVYRDGTELTRVFCWGEVTLESVFAGLTQPRYVMDMSRSDFGKRLPDPGCDLQILPESLHNMTQSNLATNIWPMPAGDCVYFLRYCNGCYGALVERHGIGKCGIWNPETEGIG</sequence>
<keyword evidence="2" id="KW-1185">Reference proteome</keyword>
<dbReference type="RefSeq" id="WP_268787767.1">
    <property type="nucleotide sequence ID" value="NZ_JAPQYE010000022.1"/>
</dbReference>